<organism evidence="2 3">
    <name type="scientific">Abeliophyllum distichum</name>
    <dbReference type="NCBI Taxonomy" id="126358"/>
    <lineage>
        <taxon>Eukaryota</taxon>
        <taxon>Viridiplantae</taxon>
        <taxon>Streptophyta</taxon>
        <taxon>Embryophyta</taxon>
        <taxon>Tracheophyta</taxon>
        <taxon>Spermatophyta</taxon>
        <taxon>Magnoliopsida</taxon>
        <taxon>eudicotyledons</taxon>
        <taxon>Gunneridae</taxon>
        <taxon>Pentapetalae</taxon>
        <taxon>asterids</taxon>
        <taxon>lamiids</taxon>
        <taxon>Lamiales</taxon>
        <taxon>Oleaceae</taxon>
        <taxon>Forsythieae</taxon>
        <taxon>Abeliophyllum</taxon>
    </lineage>
</organism>
<reference evidence="3" key="1">
    <citation type="submission" date="2024-07" db="EMBL/GenBank/DDBJ databases">
        <title>Two chromosome-level genome assemblies of Korean endemic species Abeliophyllum distichum and Forsythia ovata (Oleaceae).</title>
        <authorList>
            <person name="Jang H."/>
        </authorList>
    </citation>
    <scope>NUCLEOTIDE SEQUENCE [LARGE SCALE GENOMIC DNA]</scope>
</reference>
<comment type="caution">
    <text evidence="2">The sequence shown here is derived from an EMBL/GenBank/DDBJ whole genome shotgun (WGS) entry which is preliminary data.</text>
</comment>
<dbReference type="EMBL" id="JBFOLK010000001">
    <property type="protein sequence ID" value="KAL2541912.1"/>
    <property type="molecule type" value="Genomic_DNA"/>
</dbReference>
<sequence>MKQNEPIVDMITRFTDIINGLKSFDRKVTNGELVSKMLRSLSEDWNSLRMLIENIKDVNTYPLEELYGTLMTYELINAKTKKKTRKIKEEMKEPPKRQIALKLTNDEESSNKNMSDEELDDLVLLVKK</sequence>
<proteinExistence type="predicted"/>
<gene>
    <name evidence="2" type="ORF">Adt_02890</name>
</gene>
<dbReference type="Proteomes" id="UP001604336">
    <property type="component" value="Unassembled WGS sequence"/>
</dbReference>
<protein>
    <submittedName>
        <fullName evidence="2">UBN2 domain-containing protein</fullName>
    </submittedName>
</protein>
<dbReference type="Pfam" id="PF14223">
    <property type="entry name" value="Retrotran_gag_2"/>
    <property type="match status" value="1"/>
</dbReference>
<name>A0ABD1VX70_9LAMI</name>
<evidence type="ECO:0000313" key="3">
    <source>
        <dbReference type="Proteomes" id="UP001604336"/>
    </source>
</evidence>
<evidence type="ECO:0000256" key="1">
    <source>
        <dbReference type="SAM" id="MobiDB-lite"/>
    </source>
</evidence>
<feature type="region of interest" description="Disordered" evidence="1">
    <location>
        <begin position="86"/>
        <end position="120"/>
    </location>
</feature>
<feature type="compositionally biased region" description="Basic and acidic residues" evidence="1">
    <location>
        <begin position="87"/>
        <end position="96"/>
    </location>
</feature>
<dbReference type="AlphaFoldDB" id="A0ABD1VX70"/>
<keyword evidence="3" id="KW-1185">Reference proteome</keyword>
<accession>A0ABD1VX70</accession>
<evidence type="ECO:0000313" key="2">
    <source>
        <dbReference type="EMBL" id="KAL2541912.1"/>
    </source>
</evidence>